<dbReference type="EMBL" id="SACN01000001">
    <property type="protein sequence ID" value="RVT94662.1"/>
    <property type="molecule type" value="Genomic_DNA"/>
</dbReference>
<dbReference type="OrthoDB" id="713485at2"/>
<dbReference type="CDD" id="cd02231">
    <property type="entry name" value="cupin_BLL6423-like"/>
    <property type="match status" value="1"/>
</dbReference>
<evidence type="ECO:0000313" key="2">
    <source>
        <dbReference type="EMBL" id="RVT94662.1"/>
    </source>
</evidence>
<comment type="caution">
    <text evidence="2">The sequence shown here is derived from an EMBL/GenBank/DDBJ whole genome shotgun (WGS) entry which is preliminary data.</text>
</comment>
<dbReference type="InterPro" id="IPR011051">
    <property type="entry name" value="RmlC_Cupin_sf"/>
</dbReference>
<dbReference type="PANTHER" id="PTHR36156">
    <property type="entry name" value="SLR2101 PROTEIN"/>
    <property type="match status" value="1"/>
</dbReference>
<dbReference type="InterPro" id="IPR014710">
    <property type="entry name" value="RmlC-like_jellyroll"/>
</dbReference>
<gene>
    <name evidence="2" type="ORF">EOD43_12750</name>
</gene>
<dbReference type="RefSeq" id="WP_127744236.1">
    <property type="nucleotide sequence ID" value="NZ_SACN01000001.1"/>
</dbReference>
<dbReference type="Proteomes" id="UP000282971">
    <property type="component" value="Unassembled WGS sequence"/>
</dbReference>
<name>A0A437MAJ0_9SPHN</name>
<feature type="domain" description="Cupin type-2" evidence="1">
    <location>
        <begin position="100"/>
        <end position="158"/>
    </location>
</feature>
<keyword evidence="3" id="KW-1185">Reference proteome</keyword>
<dbReference type="Pfam" id="PF07883">
    <property type="entry name" value="Cupin_2"/>
    <property type="match status" value="1"/>
</dbReference>
<accession>A0A437MAJ0</accession>
<dbReference type="InterPro" id="IPR047142">
    <property type="entry name" value="OryJ/VirC-like"/>
</dbReference>
<evidence type="ECO:0000259" key="1">
    <source>
        <dbReference type="Pfam" id="PF07883"/>
    </source>
</evidence>
<organism evidence="2 3">
    <name type="scientific">Sphingomonas crocodyli</name>
    <dbReference type="NCBI Taxonomy" id="1979270"/>
    <lineage>
        <taxon>Bacteria</taxon>
        <taxon>Pseudomonadati</taxon>
        <taxon>Pseudomonadota</taxon>
        <taxon>Alphaproteobacteria</taxon>
        <taxon>Sphingomonadales</taxon>
        <taxon>Sphingomonadaceae</taxon>
        <taxon>Sphingomonas</taxon>
    </lineage>
</organism>
<dbReference type="InterPro" id="IPR013096">
    <property type="entry name" value="Cupin_2"/>
</dbReference>
<sequence>MGVRRVVSGQDASGKSIIVSDEVIDPVGLTVPIWREDETASFPRDGSLPPVSRFFPGPGGSRFIIMTFPAAGQDIPHSKPGEIDAKVGTGIGDVMEPGSDGFHTTDTIDYEVVLSGEISIELDNGIVKHLKAGDCFIQNGTRHRWFNLGDVPAVVAVVLVGGHPRT</sequence>
<dbReference type="PANTHER" id="PTHR36156:SF2">
    <property type="entry name" value="CUPIN TYPE-2 DOMAIN-CONTAINING PROTEIN"/>
    <property type="match status" value="1"/>
</dbReference>
<reference evidence="2 3" key="1">
    <citation type="submission" date="2019-01" db="EMBL/GenBank/DDBJ databases">
        <authorList>
            <person name="Chen W.-M."/>
        </authorList>
    </citation>
    <scope>NUCLEOTIDE SEQUENCE [LARGE SCALE GENOMIC DNA]</scope>
    <source>
        <strain evidence="2 3">CCP-7</strain>
    </source>
</reference>
<evidence type="ECO:0000313" key="3">
    <source>
        <dbReference type="Proteomes" id="UP000282971"/>
    </source>
</evidence>
<proteinExistence type="predicted"/>
<dbReference type="Gene3D" id="2.60.120.10">
    <property type="entry name" value="Jelly Rolls"/>
    <property type="match status" value="1"/>
</dbReference>
<protein>
    <submittedName>
        <fullName evidence="2">Cupin domain-containing protein</fullName>
    </submittedName>
</protein>
<dbReference type="AlphaFoldDB" id="A0A437MAJ0"/>
<dbReference type="SUPFAM" id="SSF51182">
    <property type="entry name" value="RmlC-like cupins"/>
    <property type="match status" value="1"/>
</dbReference>